<dbReference type="PRINTS" id="PR00455">
    <property type="entry name" value="HTHTETR"/>
</dbReference>
<dbReference type="InterPro" id="IPR009057">
    <property type="entry name" value="Homeodomain-like_sf"/>
</dbReference>
<dbReference type="Pfam" id="PF14246">
    <property type="entry name" value="TetR_C_7"/>
    <property type="match status" value="1"/>
</dbReference>
<dbReference type="SUPFAM" id="SSF46689">
    <property type="entry name" value="Homeodomain-like"/>
    <property type="match status" value="1"/>
</dbReference>
<evidence type="ECO:0000256" key="3">
    <source>
        <dbReference type="SAM" id="MobiDB-lite"/>
    </source>
</evidence>
<reference evidence="5 6" key="1">
    <citation type="submission" date="2022-07" db="EMBL/GenBank/DDBJ databases">
        <authorList>
            <person name="Li W.-J."/>
            <person name="Deng Q.-Q."/>
        </authorList>
    </citation>
    <scope>NUCLEOTIDE SEQUENCE [LARGE SCALE GENOMIC DNA]</scope>
    <source>
        <strain evidence="5 6">SYSU M60028</strain>
    </source>
</reference>
<dbReference type="InterPro" id="IPR036271">
    <property type="entry name" value="Tet_transcr_reg_TetR-rel_C_sf"/>
</dbReference>
<dbReference type="InterPro" id="IPR039536">
    <property type="entry name" value="TetR_C_Proteobacteria"/>
</dbReference>
<feature type="domain" description="HTH tetR-type" evidence="4">
    <location>
        <begin position="24"/>
        <end position="84"/>
    </location>
</feature>
<feature type="region of interest" description="Disordered" evidence="3">
    <location>
        <begin position="1"/>
        <end position="26"/>
    </location>
</feature>
<feature type="DNA-binding region" description="H-T-H motif" evidence="2">
    <location>
        <begin position="47"/>
        <end position="66"/>
    </location>
</feature>
<evidence type="ECO:0000256" key="1">
    <source>
        <dbReference type="ARBA" id="ARBA00023125"/>
    </source>
</evidence>
<dbReference type="EMBL" id="JANCLU010000027">
    <property type="protein sequence ID" value="MCP8940794.1"/>
    <property type="molecule type" value="Genomic_DNA"/>
</dbReference>
<name>A0ABT1LH84_9HYPH</name>
<evidence type="ECO:0000313" key="5">
    <source>
        <dbReference type="EMBL" id="MCP8940794.1"/>
    </source>
</evidence>
<dbReference type="PANTHER" id="PTHR30055:SF146">
    <property type="entry name" value="HTH-TYPE TRANSCRIPTIONAL DUAL REGULATOR CECR"/>
    <property type="match status" value="1"/>
</dbReference>
<dbReference type="InterPro" id="IPR001647">
    <property type="entry name" value="HTH_TetR"/>
</dbReference>
<keyword evidence="1 2" id="KW-0238">DNA-binding</keyword>
<sequence length="220" mass="24334">MKTASRSKSAAPPPPAPSGDGQDPAKRQQILDGARRVFLDRGFEGASMGEIARSARVSKGTLYVYFENKEQLFVAMMEQERRLHFKAEFVPDPGLETAETLRRFGRGLVLFLSQPKVLRAMRTAMAIAERMPEVGRGFYERGPASTIRRIAAWLDERVAAGELAIPDSTLAAAQFLDLCQSGVIRPALFGVELADSERQAVVDRVVDAAVAMFMRAYRRD</sequence>
<dbReference type="SUPFAM" id="SSF48498">
    <property type="entry name" value="Tetracyclin repressor-like, C-terminal domain"/>
    <property type="match status" value="1"/>
</dbReference>
<protein>
    <submittedName>
        <fullName evidence="5">TetR/AcrR family transcriptional regulator</fullName>
    </submittedName>
</protein>
<gene>
    <name evidence="5" type="ORF">NK718_19895</name>
</gene>
<proteinExistence type="predicted"/>
<comment type="caution">
    <text evidence="5">The sequence shown here is derived from an EMBL/GenBank/DDBJ whole genome shotgun (WGS) entry which is preliminary data.</text>
</comment>
<dbReference type="Proteomes" id="UP001205890">
    <property type="component" value="Unassembled WGS sequence"/>
</dbReference>
<dbReference type="Pfam" id="PF00440">
    <property type="entry name" value="TetR_N"/>
    <property type="match status" value="1"/>
</dbReference>
<organism evidence="5 6">
    <name type="scientific">Alsobacter ponti</name>
    <dbReference type="NCBI Taxonomy" id="2962936"/>
    <lineage>
        <taxon>Bacteria</taxon>
        <taxon>Pseudomonadati</taxon>
        <taxon>Pseudomonadota</taxon>
        <taxon>Alphaproteobacteria</taxon>
        <taxon>Hyphomicrobiales</taxon>
        <taxon>Alsobacteraceae</taxon>
        <taxon>Alsobacter</taxon>
    </lineage>
</organism>
<dbReference type="InterPro" id="IPR023772">
    <property type="entry name" value="DNA-bd_HTH_TetR-type_CS"/>
</dbReference>
<evidence type="ECO:0000259" key="4">
    <source>
        <dbReference type="PROSITE" id="PS50977"/>
    </source>
</evidence>
<feature type="compositionally biased region" description="Low complexity" evidence="3">
    <location>
        <begin position="1"/>
        <end position="10"/>
    </location>
</feature>
<keyword evidence="6" id="KW-1185">Reference proteome</keyword>
<dbReference type="Gene3D" id="1.10.357.10">
    <property type="entry name" value="Tetracycline Repressor, domain 2"/>
    <property type="match status" value="1"/>
</dbReference>
<evidence type="ECO:0000256" key="2">
    <source>
        <dbReference type="PROSITE-ProRule" id="PRU00335"/>
    </source>
</evidence>
<evidence type="ECO:0000313" key="6">
    <source>
        <dbReference type="Proteomes" id="UP001205890"/>
    </source>
</evidence>
<dbReference type="PROSITE" id="PS50977">
    <property type="entry name" value="HTH_TETR_2"/>
    <property type="match status" value="1"/>
</dbReference>
<dbReference type="PANTHER" id="PTHR30055">
    <property type="entry name" value="HTH-TYPE TRANSCRIPTIONAL REGULATOR RUTR"/>
    <property type="match status" value="1"/>
</dbReference>
<dbReference type="RefSeq" id="WP_254745952.1">
    <property type="nucleotide sequence ID" value="NZ_JANCLU010000027.1"/>
</dbReference>
<dbReference type="InterPro" id="IPR050109">
    <property type="entry name" value="HTH-type_TetR-like_transc_reg"/>
</dbReference>
<accession>A0ABT1LH84</accession>
<dbReference type="PROSITE" id="PS01081">
    <property type="entry name" value="HTH_TETR_1"/>
    <property type="match status" value="1"/>
</dbReference>
<dbReference type="Gene3D" id="1.10.10.60">
    <property type="entry name" value="Homeodomain-like"/>
    <property type="match status" value="1"/>
</dbReference>